<feature type="region of interest" description="Disordered" evidence="1">
    <location>
        <begin position="21"/>
        <end position="75"/>
    </location>
</feature>
<evidence type="ECO:0000313" key="2">
    <source>
        <dbReference type="EMBL" id="MDS7900688.1"/>
    </source>
</evidence>
<dbReference type="Proteomes" id="UP001249822">
    <property type="component" value="Unassembled WGS sequence"/>
</dbReference>
<gene>
    <name evidence="2" type="ORF">PTQ40_17130</name>
</gene>
<reference evidence="2" key="2">
    <citation type="submission" date="2023-01" db="EMBL/GenBank/DDBJ databases">
        <authorList>
            <person name="Du H."/>
            <person name="Wan W."/>
        </authorList>
    </citation>
    <scope>NUCLEOTIDE SEQUENCE</scope>
    <source>
        <strain evidence="2">HD1688</strain>
    </source>
</reference>
<comment type="caution">
    <text evidence="2">The sequence shown here is derived from an EMBL/GenBank/DDBJ whole genome shotgun (WGS) entry which is preliminary data.</text>
</comment>
<protein>
    <recommendedName>
        <fullName evidence="4">Peptidase</fullName>
    </recommendedName>
</protein>
<evidence type="ECO:0000256" key="1">
    <source>
        <dbReference type="SAM" id="MobiDB-lite"/>
    </source>
</evidence>
<evidence type="ECO:0000313" key="3">
    <source>
        <dbReference type="Proteomes" id="UP001249822"/>
    </source>
</evidence>
<feature type="compositionally biased region" description="Low complexity" evidence="1">
    <location>
        <begin position="26"/>
        <end position="74"/>
    </location>
</feature>
<reference evidence="2" key="1">
    <citation type="journal article" date="2023" name="Front. Microbiol.">
        <title>Genomic characterization of carbapenem-resistant Klebsiella oxytoca complex in China: a multi-center study.</title>
        <authorList>
            <person name="Wan W."/>
            <person name="Yang X."/>
            <person name="Yu H."/>
            <person name="Wang M."/>
            <person name="Jia W."/>
            <person name="Huang B."/>
            <person name="Qu F."/>
            <person name="Shan B."/>
            <person name="Tang Y.W."/>
            <person name="Chen L."/>
            <person name="Du H."/>
        </authorList>
    </citation>
    <scope>NUCLEOTIDE SEQUENCE</scope>
    <source>
        <strain evidence="2">HD1688</strain>
    </source>
</reference>
<proteinExistence type="predicted"/>
<dbReference type="AlphaFoldDB" id="A0AB35PZ20"/>
<name>A0AB35PZ20_9ENTR</name>
<evidence type="ECO:0008006" key="4">
    <source>
        <dbReference type="Google" id="ProtNLM"/>
    </source>
</evidence>
<dbReference type="RefSeq" id="WP_004191053.1">
    <property type="nucleotide sequence ID" value="NZ_JAFHNS010000020.1"/>
</dbReference>
<accession>A0AB35PZ20</accession>
<organism evidence="2 3">
    <name type="scientific">Klebsiella michiganensis</name>
    <dbReference type="NCBI Taxonomy" id="1134687"/>
    <lineage>
        <taxon>Bacteria</taxon>
        <taxon>Pseudomonadati</taxon>
        <taxon>Pseudomonadota</taxon>
        <taxon>Gammaproteobacteria</taxon>
        <taxon>Enterobacterales</taxon>
        <taxon>Enterobacteriaceae</taxon>
        <taxon>Klebsiella/Raoultella group</taxon>
        <taxon>Klebsiella</taxon>
    </lineage>
</organism>
<dbReference type="EMBL" id="JAQSKY010000014">
    <property type="protein sequence ID" value="MDS7900688.1"/>
    <property type="molecule type" value="Genomic_DNA"/>
</dbReference>
<sequence length="252" mass="27349">MNLFERLILRRLMNATIEGGEGGGAAAAAGVDSAAQQQNSDAAQQQNLLNPGAQQQQGGEGQQQQQQAAQQQSQTTAPFLEKLPEDSDEKGWQELYEKLGRPEKVEDYGIKPPEGSDGTFLNTALSWMHESGLNKKQAETVINKFNEYAAEQQKSAQENIANQNAANREKVIKSWGSEVEANTAILQNAVQRFFPDAVIEKFNTAGLLNDPDLVNAVLAIGKALGEDKTVTAAATGNAAEKDIAHRMWPNMQ</sequence>